<evidence type="ECO:0000256" key="3">
    <source>
        <dbReference type="ARBA" id="ARBA00022525"/>
    </source>
</evidence>
<reference evidence="12" key="1">
    <citation type="journal article" date="2008" name="Nat. Genet.">
        <title>The Pristionchus pacificus genome provides a unique perspective on nematode lifestyle and parasitism.</title>
        <authorList>
            <person name="Dieterich C."/>
            <person name="Clifton S.W."/>
            <person name="Schuster L.N."/>
            <person name="Chinwalla A."/>
            <person name="Delehaunty K."/>
            <person name="Dinkelacker I."/>
            <person name="Fulton L."/>
            <person name="Fulton R."/>
            <person name="Godfrey J."/>
            <person name="Minx P."/>
            <person name="Mitreva M."/>
            <person name="Roeseler W."/>
            <person name="Tian H."/>
            <person name="Witte H."/>
            <person name="Yang S.P."/>
            <person name="Wilson R.K."/>
            <person name="Sommer R.J."/>
        </authorList>
    </citation>
    <scope>NUCLEOTIDE SEQUENCE [LARGE SCALE GENOMIC DNA]</scope>
    <source>
        <strain evidence="12">PS312</strain>
    </source>
</reference>
<gene>
    <name evidence="11" type="primary">WBGene00093750</name>
</gene>
<proteinExistence type="inferred from homology"/>
<dbReference type="InterPro" id="IPR001839">
    <property type="entry name" value="TGF-b_C"/>
</dbReference>
<feature type="compositionally biased region" description="Polar residues" evidence="10">
    <location>
        <begin position="107"/>
        <end position="117"/>
    </location>
</feature>
<dbReference type="InterPro" id="IPR017948">
    <property type="entry name" value="TGFb_CS"/>
</dbReference>
<evidence type="ECO:0000256" key="5">
    <source>
        <dbReference type="ARBA" id="ARBA00023030"/>
    </source>
</evidence>
<feature type="region of interest" description="Disordered" evidence="10">
    <location>
        <begin position="1"/>
        <end position="136"/>
    </location>
</feature>
<dbReference type="PANTHER" id="PTHR11848">
    <property type="entry name" value="TGF-BETA FAMILY"/>
    <property type="match status" value="1"/>
</dbReference>
<evidence type="ECO:0000256" key="6">
    <source>
        <dbReference type="ARBA" id="ARBA00023157"/>
    </source>
</evidence>
<dbReference type="PANTHER" id="PTHR11848:SF310">
    <property type="entry name" value="PROTEIN 60A-RELATED"/>
    <property type="match status" value="1"/>
</dbReference>
<keyword evidence="12" id="KW-1185">Reference proteome</keyword>
<keyword evidence="9" id="KW-0175">Coiled coil</keyword>
<reference evidence="11" key="2">
    <citation type="submission" date="2022-06" db="UniProtKB">
        <authorList>
            <consortium name="EnsemblMetazoa"/>
        </authorList>
    </citation>
    <scope>IDENTIFICATION</scope>
    <source>
        <strain evidence="11">PS312</strain>
    </source>
</reference>
<evidence type="ECO:0000256" key="2">
    <source>
        <dbReference type="ARBA" id="ARBA00006656"/>
    </source>
</evidence>
<keyword evidence="7" id="KW-0325">Glycoprotein</keyword>
<dbReference type="GO" id="GO:0030509">
    <property type="term" value="P:BMP signaling pathway"/>
    <property type="evidence" value="ECO:0000318"/>
    <property type="project" value="GO_Central"/>
</dbReference>
<dbReference type="AlphaFoldDB" id="A0A2A6BDY1"/>
<evidence type="ECO:0000256" key="10">
    <source>
        <dbReference type="SAM" id="MobiDB-lite"/>
    </source>
</evidence>
<dbReference type="InterPro" id="IPR015615">
    <property type="entry name" value="TGF-beta-rel"/>
</dbReference>
<keyword evidence="6" id="KW-1015">Disulfide bond</keyword>
<dbReference type="GO" id="GO:0005615">
    <property type="term" value="C:extracellular space"/>
    <property type="evidence" value="ECO:0000318"/>
    <property type="project" value="GO_Central"/>
</dbReference>
<dbReference type="PROSITE" id="PS00250">
    <property type="entry name" value="TGF_BETA_1"/>
    <property type="match status" value="1"/>
</dbReference>
<keyword evidence="4" id="KW-0732">Signal</keyword>
<dbReference type="SMART" id="SM00204">
    <property type="entry name" value="TGFB"/>
    <property type="match status" value="1"/>
</dbReference>
<feature type="compositionally biased region" description="Basic and acidic residues" evidence="10">
    <location>
        <begin position="241"/>
        <end position="258"/>
    </location>
</feature>
<organism evidence="11 12">
    <name type="scientific">Pristionchus pacificus</name>
    <name type="common">Parasitic nematode worm</name>
    <dbReference type="NCBI Taxonomy" id="54126"/>
    <lineage>
        <taxon>Eukaryota</taxon>
        <taxon>Metazoa</taxon>
        <taxon>Ecdysozoa</taxon>
        <taxon>Nematoda</taxon>
        <taxon>Chromadorea</taxon>
        <taxon>Rhabditida</taxon>
        <taxon>Rhabditina</taxon>
        <taxon>Diplogasteromorpha</taxon>
        <taxon>Diplogasteroidea</taxon>
        <taxon>Neodiplogasteridae</taxon>
        <taxon>Pristionchus</taxon>
    </lineage>
</organism>
<evidence type="ECO:0000313" key="11">
    <source>
        <dbReference type="EnsemblMetazoa" id="PPA04196.1"/>
    </source>
</evidence>
<dbReference type="Gene3D" id="2.10.90.10">
    <property type="entry name" value="Cystine-knot cytokines"/>
    <property type="match status" value="1"/>
</dbReference>
<feature type="compositionally biased region" description="Basic and acidic residues" evidence="10">
    <location>
        <begin position="118"/>
        <end position="136"/>
    </location>
</feature>
<comment type="subcellular location">
    <subcellularLocation>
        <location evidence="1">Secreted</location>
    </subcellularLocation>
</comment>
<dbReference type="EnsemblMetazoa" id="PPA04196.1">
    <property type="protein sequence ID" value="PPA04196.1"/>
    <property type="gene ID" value="WBGene00093750"/>
</dbReference>
<dbReference type="Proteomes" id="UP000005239">
    <property type="component" value="Unassembled WGS sequence"/>
</dbReference>
<feature type="coiled-coil region" evidence="9">
    <location>
        <begin position="136"/>
        <end position="167"/>
    </location>
</feature>
<protein>
    <submittedName>
        <fullName evidence="11">Unc-129 protein</fullName>
    </submittedName>
</protein>
<evidence type="ECO:0000313" key="12">
    <source>
        <dbReference type="Proteomes" id="UP000005239"/>
    </source>
</evidence>
<evidence type="ECO:0000256" key="4">
    <source>
        <dbReference type="ARBA" id="ARBA00022729"/>
    </source>
</evidence>
<feature type="compositionally biased region" description="Polar residues" evidence="10">
    <location>
        <begin position="24"/>
        <end position="33"/>
    </location>
</feature>
<dbReference type="Pfam" id="PF00019">
    <property type="entry name" value="TGF_beta"/>
    <property type="match status" value="1"/>
</dbReference>
<feature type="compositionally biased region" description="Basic and acidic residues" evidence="10">
    <location>
        <begin position="1"/>
        <end position="23"/>
    </location>
</feature>
<comment type="similarity">
    <text evidence="2 8">Belongs to the TGF-beta family.</text>
</comment>
<feature type="compositionally biased region" description="Polar residues" evidence="10">
    <location>
        <begin position="228"/>
        <end position="240"/>
    </location>
</feature>
<keyword evidence="5 8" id="KW-0339">Growth factor</keyword>
<dbReference type="SUPFAM" id="SSF57501">
    <property type="entry name" value="Cystine-knot cytokines"/>
    <property type="match status" value="1"/>
</dbReference>
<name>A0A2A6BDY1_PRIPA</name>
<evidence type="ECO:0000256" key="9">
    <source>
        <dbReference type="SAM" id="Coils"/>
    </source>
</evidence>
<accession>A0A2A6BDY1</accession>
<dbReference type="GO" id="GO:0008083">
    <property type="term" value="F:growth factor activity"/>
    <property type="evidence" value="ECO:0007669"/>
    <property type="project" value="UniProtKB-KW"/>
</dbReference>
<accession>A0A8R1Y788</accession>
<dbReference type="GO" id="GO:0005125">
    <property type="term" value="F:cytokine activity"/>
    <property type="evidence" value="ECO:0000318"/>
    <property type="project" value="GO_Central"/>
</dbReference>
<dbReference type="InterPro" id="IPR029034">
    <property type="entry name" value="Cystine-knot_cytokine"/>
</dbReference>
<sequence length="847" mass="94863">MDKLFCCSKNEDLKRENSGESSKKNGVTIQQPDATWKVGEPLAADNGIGAEPVRRSEHIELTRLTSDASRLNDPKIEPDDDLDPNVIEEVSHEDLARYSADSPFTPRDSSGQGTSNDSFHDIDLNAREEQNTARSIEEVAREYNRSKREILDEIEREEEEVQAVISKKPEISPLNFSTIPQSEAENETMKIIASDSVLNQIEAEFKEIMDEVDEESDEELKRMMNERVNASHQNLRQVLSRNEEREKEEDKKNIHDDADSPSPASSTTGDEREEKRGIDHRNRPISSFDDDSDVEHLLNGMESDRTNASLPPPPPQIDTSSSSMGGVIGPLSSSSGFATSTMYSAASDDSDVSDGEQIPENKRVFDVSSDEGTAGHEKTTIIDDIHRGGTRLSLKSTGEATVASGEIRVTLPKEKSITVTDEEFPEKLGIQSESIDKFKIKRVFESLLELDSPGEEIGGRLPIMAADYMKNLYMEAAESGMKGTVRTVAPLIDRWDGEEVLVFPLSHLQIGHRLIRAELHMLGGRPDKMGRALRVEGLVGERSSSIHIVDRIQLKLSSVSTNAVLWNSVHPILYNFANSSNLVIQLSRWDGRRMRPLSSFISRHSPFLTIYTRSEDEDIVMEKREGGRNKRSIDSGSYFAYESEDSSVLRKGQMEYIQKGPSMLNTRVKNTKFTRRRYEKMKNKQPFWGFGEKEEEKEVSARILKIGNDDEQKERMGERTLEMTTAVNEGDVDVVLLHPEETKNTVCGKQPLRVDFAEIGWSNWIISPSYFDAGFCGGECPFPLPKEARASNHALVQSALSSSFSGLPSVCCAPDRMESLTILYYDQNKAIVLKSFPRMIVESCGCI</sequence>
<feature type="region of interest" description="Disordered" evidence="10">
    <location>
        <begin position="210"/>
        <end position="323"/>
    </location>
</feature>
<keyword evidence="3" id="KW-0964">Secreted</keyword>
<evidence type="ECO:0000256" key="8">
    <source>
        <dbReference type="RuleBase" id="RU000354"/>
    </source>
</evidence>
<feature type="compositionally biased region" description="Basic and acidic residues" evidence="10">
    <location>
        <begin position="52"/>
        <end position="61"/>
    </location>
</feature>
<dbReference type="PROSITE" id="PS51362">
    <property type="entry name" value="TGF_BETA_2"/>
    <property type="match status" value="1"/>
</dbReference>
<dbReference type="FunFam" id="2.10.90.10:FF:000001">
    <property type="entry name" value="Bone morphogenetic protein 4"/>
    <property type="match status" value="1"/>
</dbReference>
<evidence type="ECO:0000256" key="7">
    <source>
        <dbReference type="ARBA" id="ARBA00023180"/>
    </source>
</evidence>
<dbReference type="CDD" id="cd13763">
    <property type="entry name" value="TGF_beta_BMP3_like"/>
    <property type="match status" value="1"/>
</dbReference>
<feature type="compositionally biased region" description="Basic and acidic residues" evidence="10">
    <location>
        <begin position="269"/>
        <end position="282"/>
    </location>
</feature>
<evidence type="ECO:0000256" key="1">
    <source>
        <dbReference type="ARBA" id="ARBA00004613"/>
    </source>
</evidence>